<evidence type="ECO:0000259" key="3">
    <source>
        <dbReference type="Pfam" id="PF09557"/>
    </source>
</evidence>
<dbReference type="Pfam" id="PF05239">
    <property type="entry name" value="PRC"/>
    <property type="match status" value="1"/>
</dbReference>
<accession>A0A5J6V5T6</accession>
<proteinExistence type="predicted"/>
<dbReference type="Proteomes" id="UP000326546">
    <property type="component" value="Chromosome"/>
</dbReference>
<evidence type="ECO:0000313" key="4">
    <source>
        <dbReference type="EMBL" id="QFG68511.1"/>
    </source>
</evidence>
<dbReference type="PANTHER" id="PTHR38463:SF1">
    <property type="entry name" value="STRESS RESPONSE PROTEIN YSNF"/>
    <property type="match status" value="1"/>
</dbReference>
<dbReference type="InterPro" id="IPR019060">
    <property type="entry name" value="DUF2382"/>
</dbReference>
<dbReference type="AlphaFoldDB" id="A0A5J6V5T6"/>
<evidence type="ECO:0000313" key="5">
    <source>
        <dbReference type="Proteomes" id="UP000326546"/>
    </source>
</evidence>
<feature type="compositionally biased region" description="Basic and acidic residues" evidence="1">
    <location>
        <begin position="115"/>
        <end position="126"/>
    </location>
</feature>
<dbReference type="GO" id="GO:0030077">
    <property type="term" value="C:plasma membrane light-harvesting complex"/>
    <property type="evidence" value="ECO:0007669"/>
    <property type="project" value="InterPro"/>
</dbReference>
<dbReference type="RefSeq" id="WP_158060899.1">
    <property type="nucleotide sequence ID" value="NZ_CP044427.1"/>
</dbReference>
<feature type="domain" description="DUF2382" evidence="3">
    <location>
        <begin position="144"/>
        <end position="255"/>
    </location>
</feature>
<dbReference type="OrthoDB" id="3712018at2"/>
<feature type="domain" description="PRC-barrel" evidence="2">
    <location>
        <begin position="16"/>
        <end position="73"/>
    </location>
</feature>
<dbReference type="Gene3D" id="3.90.50.10">
    <property type="entry name" value="Photosynthetic Reaction Center, subunit H, domain 2"/>
    <property type="match status" value="1"/>
</dbReference>
<dbReference type="InterPro" id="IPR052967">
    <property type="entry name" value="Stress_Response_Assoc"/>
</dbReference>
<dbReference type="KEGG" id="serw:FY030_07090"/>
<sequence length="274" mass="30049">MISTDQVTALMNGGVVVDESGEKVGKVGQVYLDDNSGQPEWVTVNTGLFGTSESFIPLQQATVSGQEVRVPYAKGFIKDAPRVEADAHLDRDDEAELYRYYGTGGHSETSGGTYDEDRTLETRDTGTGRGVGQDTSGPNTDDAMTRSEERLNVHTEKVATGRARLRKYVVSENVTTQVPVTREEVRVEREPITDANRDQAMSGGDLTDEEHEVTLTAERAVVNKDTVPVERVRLGKETITEQEQVSEEVRKEVIETDLPEGTAAGTPQDRSDRT</sequence>
<dbReference type="GO" id="GO:0019684">
    <property type="term" value="P:photosynthesis, light reaction"/>
    <property type="evidence" value="ECO:0007669"/>
    <property type="project" value="InterPro"/>
</dbReference>
<dbReference type="NCBIfam" id="TIGR02271">
    <property type="entry name" value="YsnF/AvaK domain"/>
    <property type="match status" value="1"/>
</dbReference>
<dbReference type="InterPro" id="IPR011033">
    <property type="entry name" value="PRC_barrel-like_sf"/>
</dbReference>
<feature type="region of interest" description="Disordered" evidence="1">
    <location>
        <begin position="240"/>
        <end position="274"/>
    </location>
</feature>
<protein>
    <submittedName>
        <fullName evidence="4">DUF2382 domain-containing protein</fullName>
    </submittedName>
</protein>
<reference evidence="4 5" key="1">
    <citation type="submission" date="2019-09" db="EMBL/GenBank/DDBJ databases">
        <title>Serinicoccus pratensis sp. nov., isolated from meadow soil.</title>
        <authorList>
            <person name="Zhang W."/>
        </authorList>
    </citation>
    <scope>NUCLEOTIDE SEQUENCE [LARGE SCALE GENOMIC DNA]</scope>
    <source>
        <strain evidence="4 5">W204</strain>
    </source>
</reference>
<evidence type="ECO:0000256" key="1">
    <source>
        <dbReference type="SAM" id="MobiDB-lite"/>
    </source>
</evidence>
<gene>
    <name evidence="4" type="ORF">FY030_07090</name>
</gene>
<keyword evidence="5" id="KW-1185">Reference proteome</keyword>
<feature type="region of interest" description="Disordered" evidence="1">
    <location>
        <begin position="101"/>
        <end position="146"/>
    </location>
</feature>
<dbReference type="SUPFAM" id="SSF50346">
    <property type="entry name" value="PRC-barrel domain"/>
    <property type="match status" value="1"/>
</dbReference>
<name>A0A5J6V5T6_9MICO</name>
<dbReference type="PANTHER" id="PTHR38463">
    <property type="entry name" value="STRESS RESPONSE PROTEIN YSNF"/>
    <property type="match status" value="1"/>
</dbReference>
<dbReference type="InterPro" id="IPR027275">
    <property type="entry name" value="PRC-brl_dom"/>
</dbReference>
<evidence type="ECO:0000259" key="2">
    <source>
        <dbReference type="Pfam" id="PF05239"/>
    </source>
</evidence>
<dbReference type="InterPro" id="IPR014747">
    <property type="entry name" value="Bac_photo_RC_H_C"/>
</dbReference>
<dbReference type="Pfam" id="PF09557">
    <property type="entry name" value="DUF2382"/>
    <property type="match status" value="1"/>
</dbReference>
<dbReference type="EMBL" id="CP044427">
    <property type="protein sequence ID" value="QFG68511.1"/>
    <property type="molecule type" value="Genomic_DNA"/>
</dbReference>
<organism evidence="4 5">
    <name type="scientific">Ornithinimicrobium pratense</name>
    <dbReference type="NCBI Taxonomy" id="2593973"/>
    <lineage>
        <taxon>Bacteria</taxon>
        <taxon>Bacillati</taxon>
        <taxon>Actinomycetota</taxon>
        <taxon>Actinomycetes</taxon>
        <taxon>Micrococcales</taxon>
        <taxon>Ornithinimicrobiaceae</taxon>
        <taxon>Ornithinimicrobium</taxon>
    </lineage>
</organism>